<dbReference type="InterPro" id="IPR032307">
    <property type="entry name" value="PepSY_TM-like_2"/>
</dbReference>
<protein>
    <recommendedName>
        <fullName evidence="4">PepSY domain-containing protein</fullName>
    </recommendedName>
</protein>
<gene>
    <name evidence="2" type="ORF">EWE75_16905</name>
</gene>
<keyword evidence="1" id="KW-0812">Transmembrane</keyword>
<dbReference type="PANTHER" id="PTHR40115">
    <property type="entry name" value="INNER MEMBRANE PROTEIN WITH PEPSY TM HELIX"/>
    <property type="match status" value="1"/>
</dbReference>
<comment type="caution">
    <text evidence="2">The sequence shown here is derived from an EMBL/GenBank/DDBJ whole genome shotgun (WGS) entry which is preliminary data.</text>
</comment>
<dbReference type="AlphaFoldDB" id="A0A4Q6XSA5"/>
<dbReference type="Pfam" id="PF16357">
    <property type="entry name" value="PepSY_TM_like_2"/>
    <property type="match status" value="1"/>
</dbReference>
<keyword evidence="3" id="KW-1185">Reference proteome</keyword>
<feature type="transmembrane region" description="Helical" evidence="1">
    <location>
        <begin position="244"/>
        <end position="267"/>
    </location>
</feature>
<evidence type="ECO:0008006" key="4">
    <source>
        <dbReference type="Google" id="ProtNLM"/>
    </source>
</evidence>
<keyword evidence="1" id="KW-0472">Membrane</keyword>
<dbReference type="PANTHER" id="PTHR40115:SF1">
    <property type="entry name" value="INNER MEMBRANE PROTEIN WITH PEPSY TM HELIX"/>
    <property type="match status" value="1"/>
</dbReference>
<feature type="transmembrane region" description="Helical" evidence="1">
    <location>
        <begin position="276"/>
        <end position="296"/>
    </location>
</feature>
<keyword evidence="1" id="KW-1133">Transmembrane helix</keyword>
<evidence type="ECO:0000313" key="2">
    <source>
        <dbReference type="EMBL" id="RZF63343.1"/>
    </source>
</evidence>
<reference evidence="2 3" key="1">
    <citation type="submission" date="2019-02" db="EMBL/GenBank/DDBJ databases">
        <authorList>
            <person name="Li Y."/>
        </authorList>
    </citation>
    <scope>NUCLEOTIDE SEQUENCE [LARGE SCALE GENOMIC DNA]</scope>
    <source>
        <strain evidence="2 3">3-7</strain>
    </source>
</reference>
<dbReference type="RefSeq" id="WP_130159274.1">
    <property type="nucleotide sequence ID" value="NZ_SGIS01000028.1"/>
</dbReference>
<dbReference type="EMBL" id="SGIS01000028">
    <property type="protein sequence ID" value="RZF63343.1"/>
    <property type="molecule type" value="Genomic_DNA"/>
</dbReference>
<name>A0A4Q6XSA5_9SPHN</name>
<accession>A0A4Q6XSA5</accession>
<sequence>MRFPCPGREGPGVGRVVAVATLPRGSTHPQPLPFRKGSKSDLAIANELHKSYDAPHIGGSAALARLFGVGMGALVKDGLAETGARATVARSLPRAKPKFRAWWMKQLIAWHWISAAVSLASMLLFAITGITLNHAASIAATPVVMTGKATVPPRLMRLLAAPHAADAPLPDAIAANIAPQLHLDARGRPAEWSDEDVYVAMPGPGRDAWISIARATGVATSEITNRGWIAWVNDLHKGRNTGALWFWFIDLFAAACVLFSLTGLLLLQLHARRRPLTWPLVALSLALPLILAVVFIH</sequence>
<feature type="transmembrane region" description="Helical" evidence="1">
    <location>
        <begin position="107"/>
        <end position="127"/>
    </location>
</feature>
<evidence type="ECO:0000256" key="1">
    <source>
        <dbReference type="SAM" id="Phobius"/>
    </source>
</evidence>
<dbReference type="Proteomes" id="UP000292085">
    <property type="component" value="Unassembled WGS sequence"/>
</dbReference>
<dbReference type="OrthoDB" id="27171at2"/>
<proteinExistence type="predicted"/>
<evidence type="ECO:0000313" key="3">
    <source>
        <dbReference type="Proteomes" id="UP000292085"/>
    </source>
</evidence>
<organism evidence="2 3">
    <name type="scientific">Sphingomonas populi</name>
    <dbReference type="NCBI Taxonomy" id="2484750"/>
    <lineage>
        <taxon>Bacteria</taxon>
        <taxon>Pseudomonadati</taxon>
        <taxon>Pseudomonadota</taxon>
        <taxon>Alphaproteobacteria</taxon>
        <taxon>Sphingomonadales</taxon>
        <taxon>Sphingomonadaceae</taxon>
        <taxon>Sphingomonas</taxon>
    </lineage>
</organism>